<evidence type="ECO:0000259" key="2">
    <source>
        <dbReference type="Pfam" id="PF14232"/>
    </source>
</evidence>
<comment type="caution">
    <text evidence="3">The sequence shown here is derived from an EMBL/GenBank/DDBJ whole genome shotgun (WGS) entry which is preliminary data.</text>
</comment>
<reference evidence="3 4" key="1">
    <citation type="submission" date="2020-10" db="EMBL/GenBank/DDBJ databases">
        <authorList>
            <person name="Castelo-Branco R."/>
            <person name="Eusebio N."/>
            <person name="Adriana R."/>
            <person name="Vieira A."/>
            <person name="Brugerolle De Fraissinette N."/>
            <person name="Rezende De Castro R."/>
            <person name="Schneider M.P."/>
            <person name="Vasconcelos V."/>
            <person name="Leao P.N."/>
        </authorList>
    </citation>
    <scope>NUCLEOTIDE SEQUENCE [LARGE SCALE GENOMIC DNA]</scope>
    <source>
        <strain evidence="3 4">LEGE 00031</strain>
    </source>
</reference>
<gene>
    <name evidence="3" type="ORF">IQ217_06145</name>
</gene>
<protein>
    <submittedName>
        <fullName evidence="3">DUF4334 domain-containing protein</fullName>
    </submittedName>
</protein>
<name>A0ABR9VSJ5_9SYNC</name>
<sequence>MAKTDLQSLLSAPTMTTAEALSVYDSLEPVNLAFMTGRWQGKGISTNHPMDGILEMICWYGKEFIDSETVHPLLFQNTEGEIFKLKPDPTVMALSLNFHINRYPWVAPGLRWFNRFFKTEVSQARLRMMENRGVVTATMIYDYLPINDSFKKIDDNSVFGLMDYKLIPQPFFFLLQRSVLQA</sequence>
<feature type="domain" description="DUF4334" evidence="2">
    <location>
        <begin position="123"/>
        <end position="177"/>
    </location>
</feature>
<dbReference type="Pfam" id="PF14231">
    <property type="entry name" value="GXWXG"/>
    <property type="match status" value="1"/>
</dbReference>
<dbReference type="Proteomes" id="UP000658720">
    <property type="component" value="Unassembled WGS sequence"/>
</dbReference>
<feature type="domain" description="GXWXG" evidence="1">
    <location>
        <begin position="23"/>
        <end position="80"/>
    </location>
</feature>
<dbReference type="InterPro" id="IPR025951">
    <property type="entry name" value="GXWXG_dom"/>
</dbReference>
<evidence type="ECO:0000259" key="1">
    <source>
        <dbReference type="Pfam" id="PF14231"/>
    </source>
</evidence>
<dbReference type="EMBL" id="JADEVV010000013">
    <property type="protein sequence ID" value="MBE9253448.1"/>
    <property type="molecule type" value="Genomic_DNA"/>
</dbReference>
<evidence type="ECO:0000313" key="4">
    <source>
        <dbReference type="Proteomes" id="UP000658720"/>
    </source>
</evidence>
<accession>A0ABR9VSJ5</accession>
<keyword evidence="4" id="KW-1185">Reference proteome</keyword>
<dbReference type="Gene3D" id="2.40.128.580">
    <property type="entry name" value="GXWXG domain"/>
    <property type="match status" value="1"/>
</dbReference>
<organism evidence="3 4">
    <name type="scientific">Synechocystis salina LEGE 00031</name>
    <dbReference type="NCBI Taxonomy" id="1828736"/>
    <lineage>
        <taxon>Bacteria</taxon>
        <taxon>Bacillati</taxon>
        <taxon>Cyanobacteriota</taxon>
        <taxon>Cyanophyceae</taxon>
        <taxon>Synechococcales</taxon>
        <taxon>Merismopediaceae</taxon>
        <taxon>Synechocystis</taxon>
    </lineage>
</organism>
<proteinExistence type="predicted"/>
<dbReference type="Pfam" id="PF14232">
    <property type="entry name" value="DUF4334"/>
    <property type="match status" value="1"/>
</dbReference>
<dbReference type="InterPro" id="IPR025568">
    <property type="entry name" value="DUF4334"/>
</dbReference>
<evidence type="ECO:0000313" key="3">
    <source>
        <dbReference type="EMBL" id="MBE9253448.1"/>
    </source>
</evidence>